<evidence type="ECO:0000256" key="3">
    <source>
        <dbReference type="ARBA" id="ARBA00022603"/>
    </source>
</evidence>
<evidence type="ECO:0000256" key="1">
    <source>
        <dbReference type="ARBA" id="ARBA00022490"/>
    </source>
</evidence>
<dbReference type="SMART" id="SM00981">
    <property type="entry name" value="THUMP"/>
    <property type="match status" value="1"/>
</dbReference>
<comment type="function">
    <text evidence="6">Specifically methylates the guanine in position 2445 (m2G2445) and the guanine in position 2069 (m7G2069) of 23S rRNA.</text>
</comment>
<dbReference type="CDD" id="cd11715">
    <property type="entry name" value="THUMP_AdoMetMT"/>
    <property type="match status" value="1"/>
</dbReference>
<organism evidence="9 10">
    <name type="scientific">Aliiglaciecola lipolytica E3</name>
    <dbReference type="NCBI Taxonomy" id="1127673"/>
    <lineage>
        <taxon>Bacteria</taxon>
        <taxon>Pseudomonadati</taxon>
        <taxon>Pseudomonadota</taxon>
        <taxon>Gammaproteobacteria</taxon>
        <taxon>Alteromonadales</taxon>
        <taxon>Alteromonadaceae</taxon>
        <taxon>Aliiglaciecola</taxon>
    </lineage>
</organism>
<dbReference type="GO" id="GO:0070043">
    <property type="term" value="F:rRNA (guanine-N7-)-methyltransferase activity"/>
    <property type="evidence" value="ECO:0007669"/>
    <property type="project" value="UniProtKB-UniRule"/>
</dbReference>
<accession>K6X2G1</accession>
<dbReference type="InterPro" id="IPR053943">
    <property type="entry name" value="RlmKL-like_Mtase_CS"/>
</dbReference>
<comment type="subcellular location">
    <subcellularLocation>
        <location evidence="6">Cytoplasm</location>
    </subcellularLocation>
</comment>
<dbReference type="InterPro" id="IPR004114">
    <property type="entry name" value="THUMP_dom"/>
</dbReference>
<dbReference type="Gene3D" id="3.30.750.80">
    <property type="entry name" value="RNA methyltransferase domain (HRMD) like"/>
    <property type="match status" value="1"/>
</dbReference>
<reference evidence="9 10" key="1">
    <citation type="journal article" date="2017" name="Antonie Van Leeuwenhoek">
        <title>Rhizobium rhizosphaerae sp. nov., a novel species isolated from rice rhizosphere.</title>
        <authorList>
            <person name="Zhao J.J."/>
            <person name="Zhang J."/>
            <person name="Zhang R.J."/>
            <person name="Zhang C.W."/>
            <person name="Yin H.Q."/>
            <person name="Zhang X.X."/>
        </authorList>
    </citation>
    <scope>NUCLEOTIDE SEQUENCE [LARGE SCALE GENOMIC DNA]</scope>
    <source>
        <strain evidence="9 10">E3</strain>
    </source>
</reference>
<sequence>MFEILVTTSKGLDGLLLDELTSLLPHCSLKMRPGQVYFSGELSDVYQVCLWSRLANRVLVQLAEGKIDSAEELYDIVATVPWQDHFSVSNTFVVDFVGTNRTINNTQFGALKVKDAIVDTFSHHFGERPSISKSMPDIRVQARVRRENFAVYLDISGRSLHQRHYRQQTGQAPLKEHLACAMLLRSGWNNDRSKVLFDPMCGSGTIAIEAALMACNIAPGLGRQQWGFTHWKLHQNEIWLELIEKAISQQQKPTAKIFANDLDRRVLNTAKQNADAAKMLEHITFFNSDATKLQVDSEAGYIVSNPPYGERLNELTELLPVFQAWGDHLKQHFQGWRVSLLTSNRDLFKQLKLVANKDYKLNNGAIECQLVNYVLDAKNVVVKESTIPQSDFANRLAKNIKSLSRWLKKQNTNCYRLYDADLPEYNVAIDRYADWLVVQEYAAPKDIPEQKTRKRLHDVLLALPEITGVNSAQIIVKTRQRQKGSEQYQKVAEKKVTFNVFENGAKFEVNLSDYLDTGLFLDHRITRHLVQQRSKNKDVLNLFAYTGSVSVHAGLGGAKSVTTVDMSKTYINWAKQNVQLNNIACANQFIQADCLTWLNDHQQDYDLIFIDPPSFSNSKRMDTTWDVQRDYLDLLASAHARLNANGEIIFSNNLRSFKLDESAVKAIGLSVENITQQTIPEDFKRNPKIHHCWVLSKRVN</sequence>
<dbReference type="Pfam" id="PF10672">
    <property type="entry name" value="Methyltrans_SAM"/>
    <property type="match status" value="1"/>
</dbReference>
<dbReference type="InterPro" id="IPR054170">
    <property type="entry name" value="RlmL_1st"/>
</dbReference>
<comment type="caution">
    <text evidence="9">The sequence shown here is derived from an EMBL/GenBank/DDBJ whole genome shotgun (WGS) entry which is preliminary data.</text>
</comment>
<dbReference type="SUPFAM" id="SSF53335">
    <property type="entry name" value="S-adenosyl-L-methionine-dependent methyltransferases"/>
    <property type="match status" value="2"/>
</dbReference>
<dbReference type="InterPro" id="IPR000241">
    <property type="entry name" value="RlmKL-like_Mtase"/>
</dbReference>
<dbReference type="Pfam" id="PF02926">
    <property type="entry name" value="THUMP"/>
    <property type="match status" value="1"/>
</dbReference>
<evidence type="ECO:0000313" key="9">
    <source>
        <dbReference type="EMBL" id="GAC14804.1"/>
    </source>
</evidence>
<keyword evidence="5 6" id="KW-0949">S-adenosyl-L-methionine</keyword>
<keyword evidence="3 6" id="KW-0489">Methyltransferase</keyword>
<dbReference type="eggNOG" id="COG1092">
    <property type="taxonomic scope" value="Bacteria"/>
</dbReference>
<protein>
    <recommendedName>
        <fullName evidence="6">Ribosomal RNA large subunit methyltransferase K/L</fullName>
    </recommendedName>
    <domain>
        <recommendedName>
            <fullName evidence="6">23S rRNA m2G2445 methyltransferase</fullName>
            <ecNumber evidence="6">2.1.1.173</ecNumber>
        </recommendedName>
        <alternativeName>
            <fullName evidence="6">rRNA (guanine-N(2)-)-methyltransferase RlmL</fullName>
        </alternativeName>
    </domain>
    <domain>
        <recommendedName>
            <fullName evidence="6">23S rRNA m7G2069 methyltransferase</fullName>
            <ecNumber evidence="6">2.1.1.264</ecNumber>
        </recommendedName>
        <alternativeName>
            <fullName evidence="6">rRNA (guanine-N(7)-)-methyltransferase RlmK</fullName>
        </alternativeName>
    </domain>
</protein>
<evidence type="ECO:0000256" key="4">
    <source>
        <dbReference type="ARBA" id="ARBA00022679"/>
    </source>
</evidence>
<keyword evidence="4 6" id="KW-0808">Transferase</keyword>
<evidence type="ECO:0000313" key="10">
    <source>
        <dbReference type="Proteomes" id="UP000006334"/>
    </source>
</evidence>
<dbReference type="InterPro" id="IPR002052">
    <property type="entry name" value="DNA_methylase_N6_adenine_CS"/>
</dbReference>
<dbReference type="EC" id="2.1.1.173" evidence="6"/>
<dbReference type="EC" id="2.1.1.264" evidence="6"/>
<dbReference type="NCBIfam" id="NF008748">
    <property type="entry name" value="PRK11783.1"/>
    <property type="match status" value="1"/>
</dbReference>
<keyword evidence="1 6" id="KW-0963">Cytoplasm</keyword>
<dbReference type="GO" id="GO:0005737">
    <property type="term" value="C:cytoplasm"/>
    <property type="evidence" value="ECO:0007669"/>
    <property type="project" value="UniProtKB-SubCell"/>
</dbReference>
<dbReference type="PROSITE" id="PS00092">
    <property type="entry name" value="N6_MTASE"/>
    <property type="match status" value="1"/>
</dbReference>
<dbReference type="GO" id="GO:0052915">
    <property type="term" value="F:23S rRNA (guanine(2445)-N(2))-methyltransferase activity"/>
    <property type="evidence" value="ECO:0007669"/>
    <property type="project" value="UniProtKB-UniRule"/>
</dbReference>
<evidence type="ECO:0000256" key="6">
    <source>
        <dbReference type="HAMAP-Rule" id="MF_01858"/>
    </source>
</evidence>
<keyword evidence="7" id="KW-0694">RNA-binding</keyword>
<dbReference type="PIRSF" id="PIRSF037618">
    <property type="entry name" value="RNA_Mtase_bacteria_prd"/>
    <property type="match status" value="1"/>
</dbReference>
<dbReference type="Pfam" id="PF22020">
    <property type="entry name" value="RlmL_1st"/>
    <property type="match status" value="1"/>
</dbReference>
<dbReference type="PANTHER" id="PTHR47313:SF1">
    <property type="entry name" value="RIBOSOMAL RNA LARGE SUBUNIT METHYLTRANSFERASE K_L"/>
    <property type="match status" value="1"/>
</dbReference>
<dbReference type="OrthoDB" id="9809404at2"/>
<dbReference type="EMBL" id="BAEN01000041">
    <property type="protein sequence ID" value="GAC14804.1"/>
    <property type="molecule type" value="Genomic_DNA"/>
</dbReference>
<dbReference type="Proteomes" id="UP000006334">
    <property type="component" value="Unassembled WGS sequence"/>
</dbReference>
<evidence type="ECO:0000256" key="7">
    <source>
        <dbReference type="PROSITE-ProRule" id="PRU00529"/>
    </source>
</evidence>
<dbReference type="InterPro" id="IPR017244">
    <property type="entry name" value="23SrRNA_methyltr_KL"/>
</dbReference>
<dbReference type="Pfam" id="PF01170">
    <property type="entry name" value="UPF0020"/>
    <property type="match status" value="1"/>
</dbReference>
<proteinExistence type="inferred from homology"/>
<dbReference type="InterPro" id="IPR019614">
    <property type="entry name" value="SAM-dep_methyl-trfase"/>
</dbReference>
<dbReference type="HAMAP" id="MF_01858">
    <property type="entry name" value="23SrRNA_methyltr_KL"/>
    <property type="match status" value="1"/>
</dbReference>
<evidence type="ECO:0000256" key="2">
    <source>
        <dbReference type="ARBA" id="ARBA00022552"/>
    </source>
</evidence>
<feature type="domain" description="THUMP" evidence="8">
    <location>
        <begin position="44"/>
        <end position="155"/>
    </location>
</feature>
<dbReference type="Gene3D" id="3.30.2130.30">
    <property type="match status" value="1"/>
</dbReference>
<dbReference type="PROSITE" id="PS51165">
    <property type="entry name" value="THUMP"/>
    <property type="match status" value="1"/>
</dbReference>
<gene>
    <name evidence="6 9" type="primary">rlmL</name>
    <name evidence="9" type="ORF">GLIP_2176</name>
</gene>
<name>K6X2G1_9ALTE</name>
<dbReference type="AlphaFoldDB" id="K6X2G1"/>
<dbReference type="eggNOG" id="COG0116">
    <property type="taxonomic scope" value="Bacteria"/>
</dbReference>
<dbReference type="CDD" id="cd02440">
    <property type="entry name" value="AdoMet_MTases"/>
    <property type="match status" value="1"/>
</dbReference>
<keyword evidence="10" id="KW-1185">Reference proteome</keyword>
<comment type="catalytic activity">
    <reaction evidence="6">
        <text>guanosine(2069) in 23S rRNA + S-adenosyl-L-methionine = N(2)-methylguanosine(2069) in 23S rRNA + S-adenosyl-L-homocysteine + H(+)</text>
        <dbReference type="Rhea" id="RHEA:43772"/>
        <dbReference type="Rhea" id="RHEA-COMP:10688"/>
        <dbReference type="Rhea" id="RHEA-COMP:10689"/>
        <dbReference type="ChEBI" id="CHEBI:15378"/>
        <dbReference type="ChEBI" id="CHEBI:57856"/>
        <dbReference type="ChEBI" id="CHEBI:59789"/>
        <dbReference type="ChEBI" id="CHEBI:74269"/>
        <dbReference type="ChEBI" id="CHEBI:74481"/>
        <dbReference type="EC" id="2.1.1.264"/>
    </reaction>
</comment>
<evidence type="ECO:0000259" key="8">
    <source>
        <dbReference type="PROSITE" id="PS51165"/>
    </source>
</evidence>
<dbReference type="Gene3D" id="3.40.50.150">
    <property type="entry name" value="Vaccinia Virus protein VP39"/>
    <property type="match status" value="2"/>
</dbReference>
<keyword evidence="2 6" id="KW-0698">rRNA processing</keyword>
<comment type="catalytic activity">
    <reaction evidence="6">
        <text>guanosine(2445) in 23S rRNA + S-adenosyl-L-methionine = N(2)-methylguanosine(2445) in 23S rRNA + S-adenosyl-L-homocysteine + H(+)</text>
        <dbReference type="Rhea" id="RHEA:42740"/>
        <dbReference type="Rhea" id="RHEA-COMP:10215"/>
        <dbReference type="Rhea" id="RHEA-COMP:10216"/>
        <dbReference type="ChEBI" id="CHEBI:15378"/>
        <dbReference type="ChEBI" id="CHEBI:57856"/>
        <dbReference type="ChEBI" id="CHEBI:59789"/>
        <dbReference type="ChEBI" id="CHEBI:74269"/>
        <dbReference type="ChEBI" id="CHEBI:74481"/>
        <dbReference type="EC" id="2.1.1.173"/>
    </reaction>
</comment>
<evidence type="ECO:0000256" key="5">
    <source>
        <dbReference type="ARBA" id="ARBA00022691"/>
    </source>
</evidence>
<dbReference type="RefSeq" id="WP_008844620.1">
    <property type="nucleotide sequence ID" value="NZ_BAEN01000041.1"/>
</dbReference>
<dbReference type="InterPro" id="IPR029063">
    <property type="entry name" value="SAM-dependent_MTases_sf"/>
</dbReference>
<dbReference type="PROSITE" id="PS01261">
    <property type="entry name" value="UPF0020"/>
    <property type="match status" value="1"/>
</dbReference>
<dbReference type="GO" id="GO:0003723">
    <property type="term" value="F:RNA binding"/>
    <property type="evidence" value="ECO:0007669"/>
    <property type="project" value="UniProtKB-UniRule"/>
</dbReference>
<dbReference type="STRING" id="1127673.GLIP_2176"/>
<comment type="similarity">
    <text evidence="6">Belongs to the methyltransferase superfamily. RlmKL family.</text>
</comment>
<dbReference type="PANTHER" id="PTHR47313">
    <property type="entry name" value="RIBOSOMAL RNA LARGE SUBUNIT METHYLTRANSFERASE K/L"/>
    <property type="match status" value="1"/>
</dbReference>